<organism evidence="2 3">
    <name type="scientific">Thermocoleostomius sinensis A174</name>
    <dbReference type="NCBI Taxonomy" id="2016057"/>
    <lineage>
        <taxon>Bacteria</taxon>
        <taxon>Bacillati</taxon>
        <taxon>Cyanobacteriota</taxon>
        <taxon>Cyanophyceae</taxon>
        <taxon>Oculatellales</taxon>
        <taxon>Oculatellaceae</taxon>
        <taxon>Thermocoleostomius</taxon>
    </lineage>
</organism>
<evidence type="ECO:0000256" key="1">
    <source>
        <dbReference type="SAM" id="SignalP"/>
    </source>
</evidence>
<gene>
    <name evidence="2" type="ORF">OXH18_05760</name>
</gene>
<dbReference type="KEGG" id="tsin:OXH18_05760"/>
<sequence length="147" mass="16186">MRPQSLFRTSAALLVGATLLCSSSAIATPDQARAYLENAAYDELPDYVFSGRPLTGSIAGGQYTHRTVRLRAGVEYIFMAACDDYCTDVDLYLYDRYGQTLLDSDSDTDDYPIISFTPSNTGNYRLSIQMYTCSNSTCGYAIGTLTR</sequence>
<name>A0A9E8ZDU3_9CYAN</name>
<dbReference type="Proteomes" id="UP001163152">
    <property type="component" value="Chromosome"/>
</dbReference>
<dbReference type="AlphaFoldDB" id="A0A9E8ZDU3"/>
<accession>A0A9E8ZDU3</accession>
<reference evidence="2" key="1">
    <citation type="submission" date="2022-12" db="EMBL/GenBank/DDBJ databases">
        <title>Polyphasic identification of a Novel Hot-Spring Cyanobacterium Ocullathermofonsia sinensis gen nov. sp. nov. and Genomic Insights on its Adaptations to the Thermal Habitat.</title>
        <authorList>
            <person name="Daroch M."/>
            <person name="Tang J."/>
            <person name="Jiang Y."/>
        </authorList>
    </citation>
    <scope>NUCLEOTIDE SEQUENCE</scope>
    <source>
        <strain evidence="2">PKUAC-SCTA174</strain>
    </source>
</reference>
<protein>
    <recommendedName>
        <fullName evidence="4">Peptidase C-terminal archaeal/bacterial domain-containing protein</fullName>
    </recommendedName>
</protein>
<feature type="chain" id="PRO_5038681517" description="Peptidase C-terminal archaeal/bacterial domain-containing protein" evidence="1">
    <location>
        <begin position="28"/>
        <end position="147"/>
    </location>
</feature>
<feature type="signal peptide" evidence="1">
    <location>
        <begin position="1"/>
        <end position="27"/>
    </location>
</feature>
<dbReference type="EMBL" id="CP113797">
    <property type="protein sequence ID" value="WAL61494.1"/>
    <property type="molecule type" value="Genomic_DNA"/>
</dbReference>
<evidence type="ECO:0000313" key="2">
    <source>
        <dbReference type="EMBL" id="WAL61494.1"/>
    </source>
</evidence>
<proteinExistence type="predicted"/>
<dbReference type="RefSeq" id="WP_268611475.1">
    <property type="nucleotide sequence ID" value="NZ_CP113797.1"/>
</dbReference>
<keyword evidence="1" id="KW-0732">Signal</keyword>
<evidence type="ECO:0008006" key="4">
    <source>
        <dbReference type="Google" id="ProtNLM"/>
    </source>
</evidence>
<keyword evidence="3" id="KW-1185">Reference proteome</keyword>
<dbReference type="Gene3D" id="2.60.120.380">
    <property type="match status" value="1"/>
</dbReference>
<evidence type="ECO:0000313" key="3">
    <source>
        <dbReference type="Proteomes" id="UP001163152"/>
    </source>
</evidence>